<gene>
    <name evidence="8" type="ORF">B9G98_00051</name>
</gene>
<dbReference type="Pfam" id="PF15341">
    <property type="entry name" value="SLX9"/>
    <property type="match status" value="1"/>
</dbReference>
<dbReference type="GO" id="GO:0005730">
    <property type="term" value="C:nucleolus"/>
    <property type="evidence" value="ECO:0007669"/>
    <property type="project" value="UniProtKB-SubCell"/>
</dbReference>
<proteinExistence type="inferred from homology"/>
<evidence type="ECO:0000256" key="6">
    <source>
        <dbReference type="ARBA" id="ARBA00025083"/>
    </source>
</evidence>
<keyword evidence="9" id="KW-1185">Reference proteome</keyword>
<dbReference type="EMBL" id="NDIQ01000001">
    <property type="protein sequence ID" value="PRT52431.1"/>
    <property type="molecule type" value="Genomic_DNA"/>
</dbReference>
<evidence type="ECO:0000256" key="4">
    <source>
        <dbReference type="ARBA" id="ARBA00021321"/>
    </source>
</evidence>
<evidence type="ECO:0000256" key="2">
    <source>
        <dbReference type="ARBA" id="ARBA00011022"/>
    </source>
</evidence>
<comment type="function">
    <text evidence="6">Involved in ribosome biogenesis. Required for normal pre-rRNA processing in internal transcribed spacer 1 (ITS1). May be involved in the movements of the replication forks.</text>
</comment>
<dbReference type="Proteomes" id="UP000238350">
    <property type="component" value="Unassembled WGS sequence"/>
</dbReference>
<comment type="subcellular location">
    <subcellularLocation>
        <location evidence="1">Nucleus</location>
        <location evidence="1">Nucleolus</location>
    </subcellularLocation>
</comment>
<dbReference type="GeneID" id="36513800"/>
<evidence type="ECO:0000256" key="5">
    <source>
        <dbReference type="ARBA" id="ARBA00023242"/>
    </source>
</evidence>
<evidence type="ECO:0000313" key="9">
    <source>
        <dbReference type="Proteomes" id="UP000238350"/>
    </source>
</evidence>
<feature type="region of interest" description="Disordered" evidence="7">
    <location>
        <begin position="36"/>
        <end position="77"/>
    </location>
</feature>
<dbReference type="GO" id="GO:0000462">
    <property type="term" value="P:maturation of SSU-rRNA from tricistronic rRNA transcript (SSU-rRNA, 5.8S rRNA, LSU-rRNA)"/>
    <property type="evidence" value="ECO:0007669"/>
    <property type="project" value="InterPro"/>
</dbReference>
<protein>
    <recommendedName>
        <fullName evidence="4">Ribosome biogenesis protein SLX9</fullName>
    </recommendedName>
</protein>
<evidence type="ECO:0000256" key="3">
    <source>
        <dbReference type="ARBA" id="ARBA00011523"/>
    </source>
</evidence>
<dbReference type="InterPro" id="IPR028160">
    <property type="entry name" value="Slx9-like"/>
</dbReference>
<evidence type="ECO:0000256" key="7">
    <source>
        <dbReference type="SAM" id="MobiDB-lite"/>
    </source>
</evidence>
<comment type="subunit">
    <text evidence="3">Interacts with the 35S, 23S and 20S pre-rRNAs and with the U3 snoRNA.</text>
</comment>
<evidence type="ECO:0000256" key="1">
    <source>
        <dbReference type="ARBA" id="ARBA00004604"/>
    </source>
</evidence>
<dbReference type="GO" id="GO:0030688">
    <property type="term" value="C:preribosome, small subunit precursor"/>
    <property type="evidence" value="ECO:0007669"/>
    <property type="project" value="InterPro"/>
</dbReference>
<dbReference type="RefSeq" id="XP_024662377.1">
    <property type="nucleotide sequence ID" value="XM_024806609.1"/>
</dbReference>
<feature type="region of interest" description="Disordered" evidence="7">
    <location>
        <begin position="1"/>
        <end position="21"/>
    </location>
</feature>
<dbReference type="GO" id="GO:0030686">
    <property type="term" value="C:90S preribosome"/>
    <property type="evidence" value="ECO:0007669"/>
    <property type="project" value="InterPro"/>
</dbReference>
<accession>A0A2T0FBT1</accession>
<comment type="similarity">
    <text evidence="2">Belongs to the SLX9 family.</text>
</comment>
<dbReference type="OrthoDB" id="4068648at2759"/>
<organism evidence="8 9">
    <name type="scientific">Wickerhamiella sorbophila</name>
    <dbReference type="NCBI Taxonomy" id="45607"/>
    <lineage>
        <taxon>Eukaryota</taxon>
        <taxon>Fungi</taxon>
        <taxon>Dikarya</taxon>
        <taxon>Ascomycota</taxon>
        <taxon>Saccharomycotina</taxon>
        <taxon>Dipodascomycetes</taxon>
        <taxon>Dipodascales</taxon>
        <taxon>Trichomonascaceae</taxon>
        <taxon>Wickerhamiella</taxon>
    </lineage>
</organism>
<comment type="caution">
    <text evidence="8">The sequence shown here is derived from an EMBL/GenBank/DDBJ whole genome shotgun (WGS) entry which is preliminary data.</text>
</comment>
<dbReference type="AlphaFoldDB" id="A0A2T0FBT1"/>
<evidence type="ECO:0000313" key="8">
    <source>
        <dbReference type="EMBL" id="PRT52431.1"/>
    </source>
</evidence>
<sequence>MGKAKSRAATKYTPQELRAASNRVMRSLNTVNKQAMKNTGFKPQITNSLGKERSISKSSVRRQNRKQKSNLAGKSMDSLLEVLPETEDQPQIGVDKKKVLNPHKMKSNQRLAQVESKRFTKVVGTSMAEIRRKLLEQKDEIK</sequence>
<keyword evidence="5" id="KW-0539">Nucleus</keyword>
<reference evidence="8 9" key="1">
    <citation type="submission" date="2017-04" db="EMBL/GenBank/DDBJ databases">
        <title>Genome sequencing of [Candida] sorbophila.</title>
        <authorList>
            <person name="Ahn J.O."/>
        </authorList>
    </citation>
    <scope>NUCLEOTIDE SEQUENCE [LARGE SCALE GENOMIC DNA]</scope>
    <source>
        <strain evidence="8 9">DS02</strain>
    </source>
</reference>
<feature type="compositionally biased region" description="Basic residues" evidence="7">
    <location>
        <begin position="59"/>
        <end position="68"/>
    </location>
</feature>
<name>A0A2T0FBT1_9ASCO</name>